<dbReference type="SUPFAM" id="SSF109905">
    <property type="entry name" value="Surp module (SWAP domain)"/>
    <property type="match status" value="2"/>
</dbReference>
<keyword evidence="6" id="KW-0508">mRNA splicing</keyword>
<dbReference type="SMART" id="SM01141">
    <property type="entry name" value="DRY_EERY"/>
    <property type="match status" value="1"/>
</dbReference>
<feature type="compositionally biased region" description="Polar residues" evidence="7">
    <location>
        <begin position="318"/>
        <end position="328"/>
    </location>
</feature>
<dbReference type="PANTHER" id="PTHR13161">
    <property type="entry name" value="SPLICING FACTOR SUPPRESSOR OF WHITE APRICOT"/>
    <property type="match status" value="1"/>
</dbReference>
<gene>
    <name evidence="8" type="ORF">OFUS_LOCUS24354</name>
</gene>
<dbReference type="PROSITE" id="PS50128">
    <property type="entry name" value="SURP"/>
    <property type="match status" value="2"/>
</dbReference>
<evidence type="ECO:0000256" key="4">
    <source>
        <dbReference type="ARBA" id="ARBA00023015"/>
    </source>
</evidence>
<keyword evidence="4" id="KW-0805">Transcription regulation</keyword>
<feature type="compositionally biased region" description="Basic and acidic residues" evidence="7">
    <location>
        <begin position="329"/>
        <end position="342"/>
    </location>
</feature>
<keyword evidence="9" id="KW-1185">Reference proteome</keyword>
<evidence type="ECO:0000313" key="8">
    <source>
        <dbReference type="EMBL" id="CAH1800474.1"/>
    </source>
</evidence>
<dbReference type="EMBL" id="CAIIXF020000012">
    <property type="protein sequence ID" value="CAH1800474.1"/>
    <property type="molecule type" value="Genomic_DNA"/>
</dbReference>
<feature type="region of interest" description="Disordered" evidence="7">
    <location>
        <begin position="414"/>
        <end position="451"/>
    </location>
</feature>
<dbReference type="InterPro" id="IPR000061">
    <property type="entry name" value="Surp"/>
</dbReference>
<sequence>MASRKKRNVHNLPESRRDEDEDDILVFGYACKIYRDDERALYIEKGHHLIPWMGDEKFRIDRYDGRGYLHDLREHDAEGNWGGKDYPLSGEEARIEALCDEERYHDLHSSSFDRDAYEEEEIKRLNYAINQEGGYKEVGFSYDNNQYDPSQPTDEQNTAPRPPVEYEEPFEAIAELQIPSGMELPTTVKTNAIIEKTAKFVASQGNQMEIVIKAKQANNEQFNFMNYDHYLYPYYKHLCKMIKSGKYKPDEVRKRKKSGEDEEDGLSHSGYLHPSLAPKSAVPPETPVTSILNALPPGQIHGTAYAKLLGNIKKTQESGRNSPNTKSIPQKERIPKEPHIPKQEQYPTQDSSYPPLDGSYPPQDGAYPPEYNYSQGDYYDQGYHDAYRYGPSVEGPQGAYPGMPPIPGMEPVILPTNNQPPPPGTVPEKPVKEKKKTVPKIQPPPPDLQPIIDRMANYVAKNGDEFEFTVRNKRDRDKRFGFLDDDNEHHPYYLNKKHIFIEEMRKEAEKDGDTDESTDKMSLSAKGVSFSIKTKEPETVELKQKSAFKDDSSDDEERKRREKDQPHSEEEDTSANDAQSNDEEENGLHGARVVDKTQSSDTERRQAEEKLKDKLAAAAREKLAREKQDGGGQKEKQLQSERKRKAAMFLQMLKGGATEDTKEEGSSLPSSTPIGSRSNSPSLKSEMLKKIYKEKSPVLLKTSKRISRSRSRTPKKRRKRSKTPPSSYSIVRRSRSKSPLRHNKVRSRSRSKMRSRSRSKMRSRSRSRDRIKKSSRRKTRSRSRDRKSKKSKRSRSRDRKSRSKRSRSRSRSRKKKSRKRSRSKDHKRKKANSDESDVDSPVLVPDSDDDVIEVKELRLQPSAEPKADKSDSSDTGATGRSVDTALLSKVRAMLKASRQTILKEESNS</sequence>
<keyword evidence="5" id="KW-0804">Transcription</keyword>
<dbReference type="GO" id="GO:0000395">
    <property type="term" value="P:mRNA 5'-splice site recognition"/>
    <property type="evidence" value="ECO:0007669"/>
    <property type="project" value="TreeGrafter"/>
</dbReference>
<feature type="compositionally biased region" description="Polar residues" evidence="7">
    <location>
        <begin position="142"/>
        <end position="159"/>
    </location>
</feature>
<keyword evidence="3" id="KW-0694">RNA-binding</keyword>
<feature type="compositionally biased region" description="Basic and acidic residues" evidence="7">
    <location>
        <begin position="533"/>
        <end position="568"/>
    </location>
</feature>
<dbReference type="OrthoDB" id="5836667at2759"/>
<keyword evidence="2" id="KW-0677">Repeat</keyword>
<dbReference type="GO" id="GO:0003723">
    <property type="term" value="F:RNA binding"/>
    <property type="evidence" value="ECO:0007669"/>
    <property type="project" value="UniProtKB-KW"/>
</dbReference>
<dbReference type="InterPro" id="IPR040397">
    <property type="entry name" value="SWAP"/>
</dbReference>
<feature type="compositionally biased region" description="Acidic residues" evidence="7">
    <location>
        <begin position="569"/>
        <end position="585"/>
    </location>
</feature>
<comment type="caution">
    <text evidence="8">The sequence shown here is derived from an EMBL/GenBank/DDBJ whole genome shotgun (WGS) entry which is preliminary data.</text>
</comment>
<dbReference type="SMART" id="SM00648">
    <property type="entry name" value="SWAP"/>
    <property type="match status" value="2"/>
</dbReference>
<dbReference type="Pfam" id="PF09750">
    <property type="entry name" value="DRY_EERY"/>
    <property type="match status" value="1"/>
</dbReference>
<evidence type="ECO:0000256" key="5">
    <source>
        <dbReference type="ARBA" id="ARBA00023163"/>
    </source>
</evidence>
<feature type="compositionally biased region" description="Polar residues" evidence="7">
    <location>
        <begin position="667"/>
        <end position="683"/>
    </location>
</feature>
<feature type="compositionally biased region" description="Basic and acidic residues" evidence="7">
    <location>
        <begin position="601"/>
        <end position="641"/>
    </location>
</feature>
<dbReference type="Gene3D" id="1.10.10.790">
    <property type="entry name" value="Surp module"/>
    <property type="match status" value="2"/>
</dbReference>
<evidence type="ECO:0000256" key="2">
    <source>
        <dbReference type="ARBA" id="ARBA00022737"/>
    </source>
</evidence>
<accession>A0A8J1UZ09</accession>
<feature type="region of interest" description="Disordered" evidence="7">
    <location>
        <begin position="314"/>
        <end position="400"/>
    </location>
</feature>
<feature type="compositionally biased region" description="Basic and acidic residues" evidence="7">
    <location>
        <begin position="686"/>
        <end position="696"/>
    </location>
</feature>
<evidence type="ECO:0000256" key="6">
    <source>
        <dbReference type="ARBA" id="ARBA00023187"/>
    </source>
</evidence>
<dbReference type="InterPro" id="IPR035967">
    <property type="entry name" value="SWAP/Surp_sf"/>
</dbReference>
<proteinExistence type="predicted"/>
<protein>
    <submittedName>
        <fullName evidence="8">Uncharacterized protein</fullName>
    </submittedName>
</protein>
<feature type="compositionally biased region" description="Basic residues" evidence="7">
    <location>
        <begin position="702"/>
        <end position="722"/>
    </location>
</feature>
<feature type="compositionally biased region" description="Basic residues" evidence="7">
    <location>
        <begin position="732"/>
        <end position="830"/>
    </location>
</feature>
<keyword evidence="1" id="KW-0507">mRNA processing</keyword>
<dbReference type="InterPro" id="IPR019147">
    <property type="entry name" value="SWAP_N_domain"/>
</dbReference>
<feature type="region of interest" description="Disordered" evidence="7">
    <location>
        <begin position="507"/>
        <end position="882"/>
    </location>
</feature>
<feature type="region of interest" description="Disordered" evidence="7">
    <location>
        <begin position="249"/>
        <end position="295"/>
    </location>
</feature>
<dbReference type="Proteomes" id="UP000749559">
    <property type="component" value="Unassembled WGS sequence"/>
</dbReference>
<evidence type="ECO:0000256" key="7">
    <source>
        <dbReference type="SAM" id="MobiDB-lite"/>
    </source>
</evidence>
<feature type="region of interest" description="Disordered" evidence="7">
    <location>
        <begin position="141"/>
        <end position="163"/>
    </location>
</feature>
<evidence type="ECO:0000256" key="3">
    <source>
        <dbReference type="ARBA" id="ARBA00022884"/>
    </source>
</evidence>
<name>A0A8J1UZ09_OWEFU</name>
<evidence type="ECO:0000313" key="9">
    <source>
        <dbReference type="Proteomes" id="UP000749559"/>
    </source>
</evidence>
<dbReference type="AlphaFoldDB" id="A0A8J1UZ09"/>
<organism evidence="8 9">
    <name type="scientific">Owenia fusiformis</name>
    <name type="common">Polychaete worm</name>
    <dbReference type="NCBI Taxonomy" id="6347"/>
    <lineage>
        <taxon>Eukaryota</taxon>
        <taxon>Metazoa</taxon>
        <taxon>Spiralia</taxon>
        <taxon>Lophotrochozoa</taxon>
        <taxon>Annelida</taxon>
        <taxon>Polychaeta</taxon>
        <taxon>Sedentaria</taxon>
        <taxon>Canalipalpata</taxon>
        <taxon>Sabellida</taxon>
        <taxon>Oweniida</taxon>
        <taxon>Oweniidae</taxon>
        <taxon>Owenia</taxon>
    </lineage>
</organism>
<reference evidence="8" key="1">
    <citation type="submission" date="2022-03" db="EMBL/GenBank/DDBJ databases">
        <authorList>
            <person name="Martin C."/>
        </authorList>
    </citation>
    <scope>NUCLEOTIDE SEQUENCE</scope>
</reference>
<dbReference type="PANTHER" id="PTHR13161:SF15">
    <property type="entry name" value="SPLICING FACTOR, SUPPRESSOR OF WHITE-APRICOT HOMOLOG"/>
    <property type="match status" value="1"/>
</dbReference>
<dbReference type="Pfam" id="PF01805">
    <property type="entry name" value="Surp"/>
    <property type="match status" value="2"/>
</dbReference>
<evidence type="ECO:0000256" key="1">
    <source>
        <dbReference type="ARBA" id="ARBA00022664"/>
    </source>
</evidence>